<proteinExistence type="predicted"/>
<accession>A0A7J8FRH7</accession>
<gene>
    <name evidence="1" type="ORF">HJG59_004840</name>
</gene>
<dbReference type="Proteomes" id="UP000550707">
    <property type="component" value="Unassembled WGS sequence"/>
</dbReference>
<comment type="caution">
    <text evidence="1">The sequence shown here is derived from an EMBL/GenBank/DDBJ whole genome shotgun (WGS) entry which is preliminary data.</text>
</comment>
<evidence type="ECO:0000313" key="2">
    <source>
        <dbReference type="Proteomes" id="UP000550707"/>
    </source>
</evidence>
<evidence type="ECO:0000313" key="1">
    <source>
        <dbReference type="EMBL" id="KAF6450125.1"/>
    </source>
</evidence>
<keyword evidence="2" id="KW-1185">Reference proteome</keyword>
<dbReference type="EMBL" id="JACASF010000011">
    <property type="protein sequence ID" value="KAF6450125.1"/>
    <property type="molecule type" value="Genomic_DNA"/>
</dbReference>
<sequence length="13" mass="1577">MPNLNQVFNFQKP</sequence>
<organism evidence="1 2">
    <name type="scientific">Molossus molossus</name>
    <name type="common">Pallas' mastiff bat</name>
    <name type="synonym">Vespertilio molossus</name>
    <dbReference type="NCBI Taxonomy" id="27622"/>
    <lineage>
        <taxon>Eukaryota</taxon>
        <taxon>Metazoa</taxon>
        <taxon>Chordata</taxon>
        <taxon>Craniata</taxon>
        <taxon>Vertebrata</taxon>
        <taxon>Euteleostomi</taxon>
        <taxon>Mammalia</taxon>
        <taxon>Eutheria</taxon>
        <taxon>Laurasiatheria</taxon>
        <taxon>Chiroptera</taxon>
        <taxon>Yangochiroptera</taxon>
        <taxon>Molossidae</taxon>
        <taxon>Molossus</taxon>
    </lineage>
</organism>
<reference evidence="1 2" key="1">
    <citation type="journal article" date="2020" name="Nature">
        <title>Six reference-quality genomes reveal evolution of bat adaptations.</title>
        <authorList>
            <person name="Jebb D."/>
            <person name="Huang Z."/>
            <person name="Pippel M."/>
            <person name="Hughes G.M."/>
            <person name="Lavrichenko K."/>
            <person name="Devanna P."/>
            <person name="Winkler S."/>
            <person name="Jermiin L.S."/>
            <person name="Skirmuntt E.C."/>
            <person name="Katzourakis A."/>
            <person name="Burkitt-Gray L."/>
            <person name="Ray D.A."/>
            <person name="Sullivan K.A.M."/>
            <person name="Roscito J.G."/>
            <person name="Kirilenko B.M."/>
            <person name="Davalos L.M."/>
            <person name="Corthals A.P."/>
            <person name="Power M.L."/>
            <person name="Jones G."/>
            <person name="Ransome R.D."/>
            <person name="Dechmann D.K.N."/>
            <person name="Locatelli A.G."/>
            <person name="Puechmaille S.J."/>
            <person name="Fedrigo O."/>
            <person name="Jarvis E.D."/>
            <person name="Hiller M."/>
            <person name="Vernes S.C."/>
            <person name="Myers E.W."/>
            <person name="Teeling E.C."/>
        </authorList>
    </citation>
    <scope>NUCLEOTIDE SEQUENCE [LARGE SCALE GENOMIC DNA]</scope>
    <source>
        <strain evidence="1">MMolMol1</strain>
        <tissue evidence="1">Muscle</tissue>
    </source>
</reference>
<name>A0A7J8FRH7_MOLMO</name>
<protein>
    <submittedName>
        <fullName evidence="1">Family with sequence similarity 171 member B</fullName>
    </submittedName>
</protein>